<feature type="transmembrane region" description="Helical" evidence="8">
    <location>
        <begin position="114"/>
        <end position="133"/>
    </location>
</feature>
<dbReference type="OrthoDB" id="9811975at2"/>
<dbReference type="GO" id="GO:0022857">
    <property type="term" value="F:transmembrane transporter activity"/>
    <property type="evidence" value="ECO:0007669"/>
    <property type="project" value="InterPro"/>
</dbReference>
<dbReference type="InterPro" id="IPR037294">
    <property type="entry name" value="ABC_BtuC-like"/>
</dbReference>
<dbReference type="Gene3D" id="1.10.3470.10">
    <property type="entry name" value="ABC transporter involved in vitamin B12 uptake, BtuC"/>
    <property type="match status" value="2"/>
</dbReference>
<feature type="transmembrane region" description="Helical" evidence="8">
    <location>
        <begin position="420"/>
        <end position="439"/>
    </location>
</feature>
<dbReference type="RefSeq" id="WP_138577721.1">
    <property type="nucleotide sequence ID" value="NZ_CP040818.1"/>
</dbReference>
<dbReference type="GO" id="GO:0005886">
    <property type="term" value="C:plasma membrane"/>
    <property type="evidence" value="ECO:0007669"/>
    <property type="project" value="UniProtKB-SubCell"/>
</dbReference>
<dbReference type="CDD" id="cd06550">
    <property type="entry name" value="TM_ABC_iron-siderophores_like"/>
    <property type="match status" value="1"/>
</dbReference>
<feature type="transmembrane region" description="Helical" evidence="8">
    <location>
        <begin position="238"/>
        <end position="260"/>
    </location>
</feature>
<dbReference type="AlphaFoldDB" id="A0A5B8FXZ6"/>
<dbReference type="PANTHER" id="PTHR30472:SF37">
    <property type="entry name" value="FE(3+) DICITRATE TRANSPORT SYSTEM PERMEASE PROTEIN FECD-RELATED"/>
    <property type="match status" value="1"/>
</dbReference>
<keyword evidence="4" id="KW-1003">Cell membrane</keyword>
<dbReference type="EMBL" id="CP040818">
    <property type="protein sequence ID" value="QDL91469.1"/>
    <property type="molecule type" value="Genomic_DNA"/>
</dbReference>
<evidence type="ECO:0000256" key="7">
    <source>
        <dbReference type="ARBA" id="ARBA00023136"/>
    </source>
</evidence>
<evidence type="ECO:0000256" key="2">
    <source>
        <dbReference type="ARBA" id="ARBA00007935"/>
    </source>
</evidence>
<feature type="transmembrane region" description="Helical" evidence="8">
    <location>
        <begin position="445"/>
        <end position="467"/>
    </location>
</feature>
<feature type="transmembrane region" description="Helical" evidence="8">
    <location>
        <begin position="212"/>
        <end position="232"/>
    </location>
</feature>
<feature type="transmembrane region" description="Helical" evidence="8">
    <location>
        <begin position="388"/>
        <end position="408"/>
    </location>
</feature>
<evidence type="ECO:0000256" key="1">
    <source>
        <dbReference type="ARBA" id="ARBA00004651"/>
    </source>
</evidence>
<accession>A0A5B8FXZ6</accession>
<dbReference type="GO" id="GO:0033214">
    <property type="term" value="P:siderophore-iron import into cell"/>
    <property type="evidence" value="ECO:0007669"/>
    <property type="project" value="TreeGrafter"/>
</dbReference>
<comment type="subcellular location">
    <subcellularLocation>
        <location evidence="1">Cell membrane</location>
        <topology evidence="1">Multi-pass membrane protein</topology>
    </subcellularLocation>
</comment>
<gene>
    <name evidence="9" type="primary">fhuB</name>
    <name evidence="9" type="ORF">FDP22_06535</name>
</gene>
<dbReference type="InterPro" id="IPR000522">
    <property type="entry name" value="ABC_transptr_permease_BtuC"/>
</dbReference>
<dbReference type="KEGG" id="ppru:FDP22_06535"/>
<evidence type="ECO:0000256" key="8">
    <source>
        <dbReference type="SAM" id="Phobius"/>
    </source>
</evidence>
<reference evidence="9 10" key="1">
    <citation type="submission" date="2019-06" db="EMBL/GenBank/DDBJ databases">
        <title>Genome sequence of Rhodobacteraceae bacterium D4M1.</title>
        <authorList>
            <person name="Cao J."/>
        </authorList>
    </citation>
    <scope>NUCLEOTIDE SEQUENCE [LARGE SCALE GENOMIC DNA]</scope>
    <source>
        <strain evidence="9 10">D4M1</strain>
    </source>
</reference>
<feature type="transmembrane region" description="Helical" evidence="8">
    <location>
        <begin position="635"/>
        <end position="652"/>
    </location>
</feature>
<comment type="similarity">
    <text evidence="2">Belongs to the binding-protein-dependent transport system permease family. FecCD subfamily.</text>
</comment>
<keyword evidence="6 8" id="KW-1133">Transmembrane helix</keyword>
<feature type="transmembrane region" description="Helical" evidence="8">
    <location>
        <begin position="184"/>
        <end position="205"/>
    </location>
</feature>
<keyword evidence="3" id="KW-0813">Transport</keyword>
<dbReference type="Pfam" id="PF01032">
    <property type="entry name" value="FecCD"/>
    <property type="match status" value="2"/>
</dbReference>
<feature type="transmembrane region" description="Helical" evidence="8">
    <location>
        <begin position="347"/>
        <end position="368"/>
    </location>
</feature>
<feature type="transmembrane region" description="Helical" evidence="8">
    <location>
        <begin position="140"/>
        <end position="164"/>
    </location>
</feature>
<dbReference type="PANTHER" id="PTHR30472">
    <property type="entry name" value="FERRIC ENTEROBACTIN TRANSPORT SYSTEM PERMEASE PROTEIN"/>
    <property type="match status" value="1"/>
</dbReference>
<evidence type="ECO:0000256" key="5">
    <source>
        <dbReference type="ARBA" id="ARBA00022692"/>
    </source>
</evidence>
<evidence type="ECO:0000256" key="3">
    <source>
        <dbReference type="ARBA" id="ARBA00022448"/>
    </source>
</evidence>
<evidence type="ECO:0000256" key="6">
    <source>
        <dbReference type="ARBA" id="ARBA00022989"/>
    </source>
</evidence>
<evidence type="ECO:0000313" key="9">
    <source>
        <dbReference type="EMBL" id="QDL91469.1"/>
    </source>
</evidence>
<dbReference type="SUPFAM" id="SSF81345">
    <property type="entry name" value="ABC transporter involved in vitamin B12 uptake, BtuC"/>
    <property type="match status" value="2"/>
</dbReference>
<feature type="transmembrane region" description="Helical" evidence="8">
    <location>
        <begin position="54"/>
        <end position="74"/>
    </location>
</feature>
<proteinExistence type="inferred from homology"/>
<evidence type="ECO:0000256" key="4">
    <source>
        <dbReference type="ARBA" id="ARBA00022475"/>
    </source>
</evidence>
<sequence length="656" mass="64639">MSLRRLASVAAALVALGLWLHAATAQLALADWPAWPFDPARMDLPQILLAYGLMPRGAVALLVGALLGLSGALMQMALRNPLASPATLGISAGAQLAIVAATVLAPGLLAGGRWPVALAGAAASATLTMGLGWRSGFAPVTMVVAGLLVGMTASAVSAAITIGQGEYLMSLVTWNGGSLVQQDWQTAGWLALVLGGGGGVAALLLRPLAAMGLGAAGAGALGVNVAVLRAGVLALAMALAASVTAAVGLVAFLGLAAPVLARALGARRPGALLLAAAGLGAVLLSVVDGLVLLLAQQSGERFPAGALTGLIGGPLLLWMLPRLPASGPPAGGAEGVPLRRRARQGRALALPALLVLLAAALALGLGRLPGGWVLLDADMAADLWPLRWPRLLAAGGAGGLLALSGALLQRITGNPMASPEVMGVTGGAGMGLALAVFLVPAPEPALRMAGAMGGAALALGLVLLAALRGMAAERLLLTGVALSALSGAVLGALMSVGDARSWEILAWLGGSAAGAGPRGAVGLAGAAVAATGLALVFRRWLTVLPLGAETAGALGLPVRGARLGLVLVAGLATGAATLLVGPMSFVGLMAPHIAARAGFARAAPQVAAAVLIGAGLMMLADFGARVASFPYEQPLGLFASLIGAPYLILLLTRRRR</sequence>
<protein>
    <submittedName>
        <fullName evidence="9">Fe(3+)-hydroxamate ABC transporter permease FhuB</fullName>
    </submittedName>
</protein>
<feature type="transmembrane region" description="Helical" evidence="8">
    <location>
        <begin position="301"/>
        <end position="320"/>
    </location>
</feature>
<evidence type="ECO:0000313" key="10">
    <source>
        <dbReference type="Proteomes" id="UP000305888"/>
    </source>
</evidence>
<feature type="transmembrane region" description="Helical" evidence="8">
    <location>
        <begin position="602"/>
        <end position="623"/>
    </location>
</feature>
<dbReference type="NCBIfam" id="NF007866">
    <property type="entry name" value="PRK10577.1-2"/>
    <property type="match status" value="1"/>
</dbReference>
<organism evidence="9 10">
    <name type="scientific">Paroceanicella profunda</name>
    <dbReference type="NCBI Taxonomy" id="2579971"/>
    <lineage>
        <taxon>Bacteria</taxon>
        <taxon>Pseudomonadati</taxon>
        <taxon>Pseudomonadota</taxon>
        <taxon>Alphaproteobacteria</taxon>
        <taxon>Rhodobacterales</taxon>
        <taxon>Paracoccaceae</taxon>
        <taxon>Paroceanicella</taxon>
    </lineage>
</organism>
<feature type="transmembrane region" description="Helical" evidence="8">
    <location>
        <begin position="474"/>
        <end position="496"/>
    </location>
</feature>
<keyword evidence="7 8" id="KW-0472">Membrane</keyword>
<name>A0A5B8FXZ6_9RHOB</name>
<keyword evidence="10" id="KW-1185">Reference proteome</keyword>
<keyword evidence="5 8" id="KW-0812">Transmembrane</keyword>
<dbReference type="Proteomes" id="UP000305888">
    <property type="component" value="Chromosome"/>
</dbReference>
<feature type="transmembrane region" description="Helical" evidence="8">
    <location>
        <begin position="86"/>
        <end position="108"/>
    </location>
</feature>
<feature type="transmembrane region" description="Helical" evidence="8">
    <location>
        <begin position="563"/>
        <end position="590"/>
    </location>
</feature>
<feature type="transmembrane region" description="Helical" evidence="8">
    <location>
        <begin position="272"/>
        <end position="295"/>
    </location>
</feature>